<dbReference type="EMBL" id="KZ503416">
    <property type="protein sequence ID" value="PKU64474.1"/>
    <property type="molecule type" value="Genomic_DNA"/>
</dbReference>
<reference evidence="1 2" key="2">
    <citation type="journal article" date="2017" name="Nature">
        <title>The Apostasia genome and the evolution of orchids.</title>
        <authorList>
            <person name="Zhang G.Q."/>
            <person name="Liu K.W."/>
            <person name="Li Z."/>
            <person name="Lohaus R."/>
            <person name="Hsiao Y.Y."/>
            <person name="Niu S.C."/>
            <person name="Wang J.Y."/>
            <person name="Lin Y.C."/>
            <person name="Xu Q."/>
            <person name="Chen L.J."/>
            <person name="Yoshida K."/>
            <person name="Fujiwara S."/>
            <person name="Wang Z.W."/>
            <person name="Zhang Y.Q."/>
            <person name="Mitsuda N."/>
            <person name="Wang M."/>
            <person name="Liu G.H."/>
            <person name="Pecoraro L."/>
            <person name="Huang H.X."/>
            <person name="Xiao X.J."/>
            <person name="Lin M."/>
            <person name="Wu X.Y."/>
            <person name="Wu W.L."/>
            <person name="Chen Y.Y."/>
            <person name="Chang S.B."/>
            <person name="Sakamoto S."/>
            <person name="Ohme-Takagi M."/>
            <person name="Yagi M."/>
            <person name="Zeng S.J."/>
            <person name="Shen C.Y."/>
            <person name="Yeh C.M."/>
            <person name="Luo Y.B."/>
            <person name="Tsai W.C."/>
            <person name="Van de Peer Y."/>
            <person name="Liu Z.J."/>
        </authorList>
    </citation>
    <scope>NUCLEOTIDE SEQUENCE [LARGE SCALE GENOMIC DNA]</scope>
    <source>
        <tissue evidence="1">The whole plant</tissue>
    </source>
</reference>
<sequence>MENLFMDHCPLPSICFKEPVMKATNNWEEDGRFMEDDCPNFHRVHSNDSMTPSTSNYYSDALTDTEEMHIAAKCFSKDDNDTSCVGGAYLWWFWMAPLKEIICLQTIEVLFLYLKGRIVVEDLYLHEEIGKMVEVLYYYQEGEKGVKVIFLRRQIVENVPSAVPEEHGDLPDKMTSGDDPPCRSFASKFSQKKLSVNPNRPRRPNESEGFLVANRWFGCHKPQNWMANISCRKITITVDSFWQCTDNFWRFSGDMSVVVPLVIPSVMSSGKPPVHYQ</sequence>
<dbReference type="AlphaFoldDB" id="A0A2I0VM31"/>
<evidence type="ECO:0000313" key="1">
    <source>
        <dbReference type="EMBL" id="PKU64474.1"/>
    </source>
</evidence>
<organism evidence="1 2">
    <name type="scientific">Dendrobium catenatum</name>
    <dbReference type="NCBI Taxonomy" id="906689"/>
    <lineage>
        <taxon>Eukaryota</taxon>
        <taxon>Viridiplantae</taxon>
        <taxon>Streptophyta</taxon>
        <taxon>Embryophyta</taxon>
        <taxon>Tracheophyta</taxon>
        <taxon>Spermatophyta</taxon>
        <taxon>Magnoliopsida</taxon>
        <taxon>Liliopsida</taxon>
        <taxon>Asparagales</taxon>
        <taxon>Orchidaceae</taxon>
        <taxon>Epidendroideae</taxon>
        <taxon>Malaxideae</taxon>
        <taxon>Dendrobiinae</taxon>
        <taxon>Dendrobium</taxon>
    </lineage>
</organism>
<dbReference type="Proteomes" id="UP000233837">
    <property type="component" value="Unassembled WGS sequence"/>
</dbReference>
<protein>
    <submittedName>
        <fullName evidence="1">Uncharacterized protein</fullName>
    </submittedName>
</protein>
<gene>
    <name evidence="1" type="ORF">MA16_Dca008397</name>
</gene>
<reference evidence="1 2" key="1">
    <citation type="journal article" date="2016" name="Sci. Rep.">
        <title>The Dendrobium catenatum Lindl. genome sequence provides insights into polysaccharide synthase, floral development and adaptive evolution.</title>
        <authorList>
            <person name="Zhang G.Q."/>
            <person name="Xu Q."/>
            <person name="Bian C."/>
            <person name="Tsai W.C."/>
            <person name="Yeh C.M."/>
            <person name="Liu K.W."/>
            <person name="Yoshida K."/>
            <person name="Zhang L.S."/>
            <person name="Chang S.B."/>
            <person name="Chen F."/>
            <person name="Shi Y."/>
            <person name="Su Y.Y."/>
            <person name="Zhang Y.Q."/>
            <person name="Chen L.J."/>
            <person name="Yin Y."/>
            <person name="Lin M."/>
            <person name="Huang H."/>
            <person name="Deng H."/>
            <person name="Wang Z.W."/>
            <person name="Zhu S.L."/>
            <person name="Zhao X."/>
            <person name="Deng C."/>
            <person name="Niu S.C."/>
            <person name="Huang J."/>
            <person name="Wang M."/>
            <person name="Liu G.H."/>
            <person name="Yang H.J."/>
            <person name="Xiao X.J."/>
            <person name="Hsiao Y.Y."/>
            <person name="Wu W.L."/>
            <person name="Chen Y.Y."/>
            <person name="Mitsuda N."/>
            <person name="Ohme-Takagi M."/>
            <person name="Luo Y.B."/>
            <person name="Van de Peer Y."/>
            <person name="Liu Z.J."/>
        </authorList>
    </citation>
    <scope>NUCLEOTIDE SEQUENCE [LARGE SCALE GENOMIC DNA]</scope>
    <source>
        <tissue evidence="1">The whole plant</tissue>
    </source>
</reference>
<name>A0A2I0VM31_9ASPA</name>
<proteinExistence type="predicted"/>
<evidence type="ECO:0000313" key="2">
    <source>
        <dbReference type="Proteomes" id="UP000233837"/>
    </source>
</evidence>
<accession>A0A2I0VM31</accession>
<keyword evidence="2" id="KW-1185">Reference proteome</keyword>